<organismHost>
    <name type="scientific">Neodiprion lecontei</name>
    <name type="common">Redheaded pine sawfly</name>
    <dbReference type="NCBI Taxonomy" id="441921"/>
</organismHost>
<dbReference type="RefSeq" id="YP_025260.1">
    <property type="nucleotide sequence ID" value="NC_005906.1"/>
</dbReference>
<dbReference type="Pfam" id="PF04913">
    <property type="entry name" value="Baculo_Y142"/>
    <property type="match status" value="1"/>
</dbReference>
<protein>
    <recommendedName>
        <fullName evidence="3">P49</fullName>
    </recommendedName>
</protein>
<dbReference type="KEGG" id="vg:2943400"/>
<reference evidence="1 2" key="1">
    <citation type="journal article" date="2004" name="J. Virol.">
        <title>Sequence and organization of the Neodiprion lecontei nucleopolyhedrovirus genome.</title>
        <authorList>
            <person name="Lauzon H.A.M."/>
            <person name="Lucarotti C.J."/>
            <person name="Krell P.J."/>
            <person name="Feng Q."/>
            <person name="Retnakaran A."/>
            <person name="Arif B.M."/>
        </authorList>
    </citation>
    <scope>NUCLEOTIDE SEQUENCE [LARGE SCALE GENOMIC DNA]</scope>
    <source>
        <strain evidence="2">Canada</strain>
    </source>
</reference>
<accession>Q6JPA8</accession>
<dbReference type="Proteomes" id="UP000008776">
    <property type="component" value="Segment"/>
</dbReference>
<keyword evidence="2" id="KW-1185">Reference proteome</keyword>
<name>Q6JPA8_NPVNC</name>
<evidence type="ECO:0008006" key="3">
    <source>
        <dbReference type="Google" id="ProtNLM"/>
    </source>
</evidence>
<evidence type="ECO:0000313" key="2">
    <source>
        <dbReference type="Proteomes" id="UP000008776"/>
    </source>
</evidence>
<dbReference type="GeneID" id="2943400"/>
<sequence length="442" mass="51589">MTIDVDHAFLHTYFATDTTSVENDTATFINIWKSGIWSQLQNLDQKTVDRYVDYVNMLGLTNYKTVTKPFIANKLHIEQIVTYDVQSKLFVENSLHIENGTPIYCTNCYVENVSDLKTITADLYLKFREKYSHQGGNFAHAAIHNGNFGYVFDIVSHDWKSESICNFDTYPKRLYLFGENVVDYFKSHLERLQNSLRYKNFYSGIVLQPRIYRNVLRKKFYATSIHDFRSIVSKEIGTSNSTILLTQRDYIFNMKTVPVTLQNYLTEFQSTSSLHYVITLYGDDIESIKNTYFVDRITRDVIEIGKISLPIETIPVHSYYVMLPVEFGIQIAETTNAFINSTYGVCLLLSQQIFGSVAVLEFDEKFIVYHNTLRRYASTLIYHVVRDLYLVRFTTRSEMVIYILIRCSSPEVKTEPFVNFNSPMIKNTMIFFMRKYAKNKLL</sequence>
<dbReference type="EMBL" id="AY349019">
    <property type="protein sequence ID" value="AAQ99072.1"/>
    <property type="molecule type" value="Genomic_DNA"/>
</dbReference>
<proteinExistence type="predicted"/>
<evidence type="ECO:0000313" key="1">
    <source>
        <dbReference type="EMBL" id="AAQ99072.1"/>
    </source>
</evidence>
<dbReference type="InterPro" id="IPR006997">
    <property type="entry name" value="Baculo_Y142"/>
</dbReference>
<organism evidence="1 2">
    <name type="scientific">Neodiprion lecontei nucleopolyhedrovirus (strain Canada)</name>
    <name type="common">NeleNPV</name>
    <dbReference type="NCBI Taxonomy" id="654906"/>
    <lineage>
        <taxon>Viruses</taxon>
        <taxon>Viruses incertae sedis</taxon>
        <taxon>Naldaviricetes</taxon>
        <taxon>Lefavirales</taxon>
        <taxon>Baculoviridae</taxon>
        <taxon>Gammabaculovirus</taxon>
        <taxon>Gammabaculovirus nelecontei</taxon>
    </lineage>
</organism>